<dbReference type="Pfam" id="PF03781">
    <property type="entry name" value="FGE-sulfatase"/>
    <property type="match status" value="1"/>
</dbReference>
<dbReference type="AlphaFoldDB" id="A0AAD3CQ50"/>
<dbReference type="Gene3D" id="3.90.1580.10">
    <property type="entry name" value="paralog of FGE (formylglycine-generating enzyme)"/>
    <property type="match status" value="1"/>
</dbReference>
<proteinExistence type="predicted"/>
<keyword evidence="1" id="KW-0732">Signal</keyword>
<evidence type="ECO:0000313" key="3">
    <source>
        <dbReference type="EMBL" id="GFH49071.1"/>
    </source>
</evidence>
<dbReference type="EMBL" id="BLLK01000032">
    <property type="protein sequence ID" value="GFH49071.1"/>
    <property type="molecule type" value="Genomic_DNA"/>
</dbReference>
<name>A0AAD3CQ50_9STRA</name>
<comment type="caution">
    <text evidence="3">The sequence shown here is derived from an EMBL/GenBank/DDBJ whole genome shotgun (WGS) entry which is preliminary data.</text>
</comment>
<protein>
    <recommendedName>
        <fullName evidence="2">Sulfatase-modifying factor enzyme-like domain-containing protein</fullName>
    </recommendedName>
</protein>
<evidence type="ECO:0000313" key="4">
    <source>
        <dbReference type="Proteomes" id="UP001054902"/>
    </source>
</evidence>
<reference evidence="3 4" key="1">
    <citation type="journal article" date="2021" name="Sci. Rep.">
        <title>The genome of the diatom Chaetoceros tenuissimus carries an ancient integrated fragment of an extant virus.</title>
        <authorList>
            <person name="Hongo Y."/>
            <person name="Kimura K."/>
            <person name="Takaki Y."/>
            <person name="Yoshida Y."/>
            <person name="Baba S."/>
            <person name="Kobayashi G."/>
            <person name="Nagasaki K."/>
            <person name="Hano T."/>
            <person name="Tomaru Y."/>
        </authorList>
    </citation>
    <scope>NUCLEOTIDE SEQUENCE [LARGE SCALE GENOMIC DNA]</scope>
    <source>
        <strain evidence="3 4">NIES-3715</strain>
    </source>
</reference>
<dbReference type="PANTHER" id="PTHR23150">
    <property type="entry name" value="SULFATASE MODIFYING FACTOR 1, 2"/>
    <property type="match status" value="1"/>
</dbReference>
<dbReference type="PANTHER" id="PTHR23150:SF19">
    <property type="entry name" value="FORMYLGLYCINE-GENERATING ENZYME"/>
    <property type="match status" value="1"/>
</dbReference>
<sequence>MIFKTALTRQNLVLLLSLQAFKCSTFLNAQEIEDAEIGSALDPHPDPNEEDHPGMIYMGAKNETHRITHDQPNGIKYIFGTSFDETHKEIEEKDLSLHKNAKPDMPKTREEVIAERHGQVNPEGPKPFGHVDNHELDGGVNPPKVVHVDPFFMDEALITNKEFGIFVRSLYYKTEAENFGWSFVLSSFLPNADELHKHEKDPEAEHWVAVDGAYWREPEGPGSSYKFRENHPVVHVSHRDAAEYCKWKGKRLPGEWEWEAAARAGHYGPKNRTLYSWGDDDSVDMAKKYANLWGSGEFPWENLAEDGWRGTSPVKTFPPNDYGFYDMTGNVWEWMRGGKHKARIVRGGSYVDSLDGSFNHAATLGARSTLHGTTSTGNIGFRCAKAPKRRTEYHYKLHDESEHGSLAIEDQFGKQHMVPTRDWDEDLIVREDEDEDEFKEDLYDAPHIKKKKVVMPRTRRSNEL</sequence>
<dbReference type="InterPro" id="IPR042095">
    <property type="entry name" value="SUMF_sf"/>
</dbReference>
<evidence type="ECO:0000259" key="2">
    <source>
        <dbReference type="Pfam" id="PF03781"/>
    </source>
</evidence>
<dbReference type="InterPro" id="IPR005532">
    <property type="entry name" value="SUMF_dom"/>
</dbReference>
<accession>A0AAD3CQ50</accession>
<dbReference type="Proteomes" id="UP001054902">
    <property type="component" value="Unassembled WGS sequence"/>
</dbReference>
<feature type="domain" description="Sulfatase-modifying factor enzyme-like" evidence="2">
    <location>
        <begin position="128"/>
        <end position="385"/>
    </location>
</feature>
<dbReference type="SUPFAM" id="SSF56436">
    <property type="entry name" value="C-type lectin-like"/>
    <property type="match status" value="1"/>
</dbReference>
<evidence type="ECO:0000256" key="1">
    <source>
        <dbReference type="SAM" id="SignalP"/>
    </source>
</evidence>
<dbReference type="InterPro" id="IPR016187">
    <property type="entry name" value="CTDL_fold"/>
</dbReference>
<feature type="chain" id="PRO_5042096442" description="Sulfatase-modifying factor enzyme-like domain-containing protein" evidence="1">
    <location>
        <begin position="30"/>
        <end position="464"/>
    </location>
</feature>
<dbReference type="GO" id="GO:0120147">
    <property type="term" value="F:formylglycine-generating oxidase activity"/>
    <property type="evidence" value="ECO:0007669"/>
    <property type="project" value="TreeGrafter"/>
</dbReference>
<feature type="signal peptide" evidence="1">
    <location>
        <begin position="1"/>
        <end position="29"/>
    </location>
</feature>
<organism evidence="3 4">
    <name type="scientific">Chaetoceros tenuissimus</name>
    <dbReference type="NCBI Taxonomy" id="426638"/>
    <lineage>
        <taxon>Eukaryota</taxon>
        <taxon>Sar</taxon>
        <taxon>Stramenopiles</taxon>
        <taxon>Ochrophyta</taxon>
        <taxon>Bacillariophyta</taxon>
        <taxon>Coscinodiscophyceae</taxon>
        <taxon>Chaetocerotophycidae</taxon>
        <taxon>Chaetocerotales</taxon>
        <taxon>Chaetocerotaceae</taxon>
        <taxon>Chaetoceros</taxon>
    </lineage>
</organism>
<gene>
    <name evidence="3" type="ORF">CTEN210_05547</name>
</gene>
<keyword evidence="4" id="KW-1185">Reference proteome</keyword>
<dbReference type="InterPro" id="IPR051043">
    <property type="entry name" value="Sulfatase_Mod_Factor_Kinase"/>
</dbReference>